<dbReference type="HOGENOM" id="CLU_2145718_0_0_1"/>
<dbReference type="Proteomes" id="UP000027238">
    <property type="component" value="Unassembled WGS sequence"/>
</dbReference>
<dbReference type="AlphaFoldDB" id="A0A066XK67"/>
<reference evidence="3" key="1">
    <citation type="journal article" date="2014" name="Genome Announc.">
        <title>Draft genome sequence of Colletotrichum sublineola, a destructive pathogen of cultivated sorghum.</title>
        <authorList>
            <person name="Baroncelli R."/>
            <person name="Sanz-Martin J.M."/>
            <person name="Rech G.E."/>
            <person name="Sukno S.A."/>
            <person name="Thon M.R."/>
        </authorList>
    </citation>
    <scope>NUCLEOTIDE SEQUENCE [LARGE SCALE GENOMIC DNA]</scope>
    <source>
        <strain evidence="3">TX430BB</strain>
    </source>
</reference>
<comment type="caution">
    <text evidence="2">The sequence shown here is derived from an EMBL/GenBank/DDBJ whole genome shotgun (WGS) entry which is preliminary data.</text>
</comment>
<feature type="region of interest" description="Disordered" evidence="1">
    <location>
        <begin position="1"/>
        <end position="26"/>
    </location>
</feature>
<name>A0A066XK67_COLSU</name>
<evidence type="ECO:0000313" key="2">
    <source>
        <dbReference type="EMBL" id="KDN66126.1"/>
    </source>
</evidence>
<protein>
    <submittedName>
        <fullName evidence="2">Uncharacterized protein</fullName>
    </submittedName>
</protein>
<keyword evidence="3" id="KW-1185">Reference proteome</keyword>
<accession>A0A066XK67</accession>
<evidence type="ECO:0000313" key="3">
    <source>
        <dbReference type="Proteomes" id="UP000027238"/>
    </source>
</evidence>
<sequence>MTAAELGLSTGTSEAQLPERNGDEGNLANYIADEGVNRLTAVDAKCLRDVLIAVPSHRVGNSRHSGLLLDSGGDRKTKKTRNIEILLDYSGLEDGCSDCHGERRLHDGIPQR</sequence>
<dbReference type="EMBL" id="JMSE01000967">
    <property type="protein sequence ID" value="KDN66126.1"/>
    <property type="molecule type" value="Genomic_DNA"/>
</dbReference>
<proteinExistence type="predicted"/>
<organism evidence="2 3">
    <name type="scientific">Colletotrichum sublineola</name>
    <name type="common">Sorghum anthracnose fungus</name>
    <dbReference type="NCBI Taxonomy" id="1173701"/>
    <lineage>
        <taxon>Eukaryota</taxon>
        <taxon>Fungi</taxon>
        <taxon>Dikarya</taxon>
        <taxon>Ascomycota</taxon>
        <taxon>Pezizomycotina</taxon>
        <taxon>Sordariomycetes</taxon>
        <taxon>Hypocreomycetidae</taxon>
        <taxon>Glomerellales</taxon>
        <taxon>Glomerellaceae</taxon>
        <taxon>Colletotrichum</taxon>
        <taxon>Colletotrichum graminicola species complex</taxon>
    </lineage>
</organism>
<evidence type="ECO:0000256" key="1">
    <source>
        <dbReference type="SAM" id="MobiDB-lite"/>
    </source>
</evidence>
<gene>
    <name evidence="2" type="ORF">CSUB01_08978</name>
</gene>